<dbReference type="UniPathway" id="UPA00088"/>
<keyword evidence="4" id="KW-0670">Pyruvate</keyword>
<reference evidence="4 5" key="1">
    <citation type="submission" date="2019-01" db="EMBL/GenBank/DDBJ databases">
        <title>Agromyces.</title>
        <authorList>
            <person name="Li J."/>
        </authorList>
    </citation>
    <scope>NUCLEOTIDE SEQUENCE [LARGE SCALE GENOMIC DNA]</scope>
    <source>
        <strain evidence="4 5">DSM 15934</strain>
    </source>
</reference>
<dbReference type="PANTHER" id="PTHR12110:SF21">
    <property type="entry name" value="XYLOSE ISOMERASE-LIKE TIM BARREL DOMAIN-CONTAINING PROTEIN"/>
    <property type="match status" value="1"/>
</dbReference>
<dbReference type="AlphaFoldDB" id="A0A4Q2L4Z0"/>
<dbReference type="GO" id="GO:0046565">
    <property type="term" value="F:3-dehydroshikimate dehydratase activity"/>
    <property type="evidence" value="ECO:0007669"/>
    <property type="project" value="UniProtKB-UniRule"/>
</dbReference>
<dbReference type="SUPFAM" id="SSF51658">
    <property type="entry name" value="Xylose isomerase-like"/>
    <property type="match status" value="1"/>
</dbReference>
<proteinExistence type="inferred from homology"/>
<dbReference type="EMBL" id="SDPN01000004">
    <property type="protein sequence ID" value="RXZ72567.1"/>
    <property type="molecule type" value="Genomic_DNA"/>
</dbReference>
<dbReference type="EC" id="4.2.1.118" evidence="2"/>
<feature type="binding site" evidence="2">
    <location>
        <position position="503"/>
    </location>
    <ligand>
        <name>Mg(2+)</name>
        <dbReference type="ChEBI" id="CHEBI:18420"/>
    </ligand>
</feature>
<evidence type="ECO:0000313" key="5">
    <source>
        <dbReference type="Proteomes" id="UP000293865"/>
    </source>
</evidence>
<keyword evidence="2" id="KW-0456">Lyase</keyword>
<evidence type="ECO:0000256" key="1">
    <source>
        <dbReference type="ARBA" id="ARBA00023277"/>
    </source>
</evidence>
<dbReference type="GO" id="GO:0016853">
    <property type="term" value="F:isomerase activity"/>
    <property type="evidence" value="ECO:0007669"/>
    <property type="project" value="UniProtKB-KW"/>
</dbReference>
<feature type="binding site" evidence="2">
    <location>
        <position position="165"/>
    </location>
    <ligand>
        <name>a divalent metal cation</name>
        <dbReference type="ChEBI" id="CHEBI:60240"/>
        <note>catalytic</note>
    </ligand>
</feature>
<feature type="binding site" evidence="2">
    <location>
        <position position="239"/>
    </location>
    <ligand>
        <name>a divalent metal cation</name>
        <dbReference type="ChEBI" id="CHEBI:60240"/>
        <note>catalytic</note>
    </ligand>
</feature>
<keyword evidence="4" id="KW-0413">Isomerase</keyword>
<accession>A0A4Q2L4Z0</accession>
<feature type="binding site" evidence="2">
    <location>
        <position position="579"/>
    </location>
    <ligand>
        <name>Mg(2+)</name>
        <dbReference type="ChEBI" id="CHEBI:18420"/>
    </ligand>
</feature>
<keyword evidence="1" id="KW-0119">Carbohydrate metabolism</keyword>
<dbReference type="Proteomes" id="UP000293865">
    <property type="component" value="Unassembled WGS sequence"/>
</dbReference>
<dbReference type="SUPFAM" id="SSF54593">
    <property type="entry name" value="Glyoxalase/Bleomycin resistance protein/Dihydroxybiphenyl dioxygenase"/>
    <property type="match status" value="1"/>
</dbReference>
<evidence type="ECO:0000313" key="4">
    <source>
        <dbReference type="EMBL" id="RXZ72567.1"/>
    </source>
</evidence>
<evidence type="ECO:0000259" key="3">
    <source>
        <dbReference type="Pfam" id="PF01261"/>
    </source>
</evidence>
<feature type="domain" description="Xylose isomerase-like TIM barrel" evidence="3">
    <location>
        <begin position="20"/>
        <end position="264"/>
    </location>
</feature>
<dbReference type="RefSeq" id="WP_129519531.1">
    <property type="nucleotide sequence ID" value="NZ_SDPN01000004.1"/>
</dbReference>
<dbReference type="HAMAP" id="MF_02238">
    <property type="entry name" value="DSD"/>
    <property type="match status" value="1"/>
</dbReference>
<dbReference type="InterPro" id="IPR043700">
    <property type="entry name" value="DSD"/>
</dbReference>
<dbReference type="Gene3D" id="3.20.20.150">
    <property type="entry name" value="Divalent-metal-dependent TIM barrel enzymes"/>
    <property type="match status" value="1"/>
</dbReference>
<keyword evidence="2" id="KW-0479">Metal-binding</keyword>
<dbReference type="InterPro" id="IPR029068">
    <property type="entry name" value="Glyas_Bleomycin-R_OHBP_Dase"/>
</dbReference>
<gene>
    <name evidence="4" type="ORF">ESP51_03640</name>
</gene>
<comment type="catalytic activity">
    <reaction evidence="2">
        <text>3-dehydroshikimate = 3,4-dihydroxybenzoate + H2O</text>
        <dbReference type="Rhea" id="RHEA:24848"/>
        <dbReference type="ChEBI" id="CHEBI:15377"/>
        <dbReference type="ChEBI" id="CHEBI:16630"/>
        <dbReference type="ChEBI" id="CHEBI:36241"/>
        <dbReference type="EC" id="4.2.1.118"/>
    </reaction>
</comment>
<sequence>MRTSIATVCLSGTLDQKLVAAHEAGFDGVEIFEPDLVASPDSPETIRTRAEELGLSLDLYQPFRDFEGVGPDLLERNLRRAAAKFTLMNRLGIETMLLCSNVATARSGDEQLAAAQLRELGDLAERFGVRVAYEALAWGRFVDSYEQAARIVRLTDHPRVGVCLDSFHILSKGHNPEAIETIPADKIFFVQLADAPLLSMDVLSWSRHHRLFPGEGGFELGAFMGHLVRTGYDGPISLEIFNDTFRQSDPRATAVEARRSLRWLEHETALWLGASPGARAARMSASALPAVEPPAEVNYLELRADAVDDMRALLSQLGFHAHGRHRTKAVELWSQGAARIIVGRPESDRPQPTVAGIGLSVVSPETAMRRATELFAPEILRRESAGDEPLVGVRAPDGSEVFFGAEGETEPNWVHEFGAPAGEDTPVIQRVDHVNLAQPWQHFDAGVLFFHSVLDLRAQPSLEVAAPVGLVRSQVLRSADGVIRIALNLVPSGADPDAILPQHIAFAASDVLGLARTARERGFRPLDIPANYYDDIAARYDIDPALLSELKELNVMYDRDESGEFLHFYTPPIGTVFLEVVERRDGYDGYGALNAPVRLAAQYQQRRVATEGVSA</sequence>
<dbReference type="Pfam" id="PF01261">
    <property type="entry name" value="AP_endonuc_2"/>
    <property type="match status" value="1"/>
</dbReference>
<dbReference type="GO" id="GO:0046872">
    <property type="term" value="F:metal ion binding"/>
    <property type="evidence" value="ECO:0007669"/>
    <property type="project" value="UniProtKB-UniRule"/>
</dbReference>
<comment type="cofactor">
    <cofactor evidence="2">
        <name>a divalent metal cation</name>
        <dbReference type="ChEBI" id="CHEBI:60240"/>
    </cofactor>
</comment>
<comment type="pathway">
    <text evidence="2">Aromatic compound metabolism; 3,4-dihydroxybenzoate biosynthesis.</text>
</comment>
<dbReference type="InterPro" id="IPR036237">
    <property type="entry name" value="Xyl_isomerase-like_sf"/>
</dbReference>
<dbReference type="GO" id="GO:0046279">
    <property type="term" value="P:3,4-dihydroxybenzoate biosynthetic process"/>
    <property type="evidence" value="ECO:0007669"/>
    <property type="project" value="UniProtKB-UniRule"/>
</dbReference>
<dbReference type="InterPro" id="IPR013022">
    <property type="entry name" value="Xyl_isomerase-like_TIM-brl"/>
</dbReference>
<name>A0A4Q2L4Z0_9MICO</name>
<organism evidence="4 5">
    <name type="scientific">Agromyces albus</name>
    <dbReference type="NCBI Taxonomy" id="205332"/>
    <lineage>
        <taxon>Bacteria</taxon>
        <taxon>Bacillati</taxon>
        <taxon>Actinomycetota</taxon>
        <taxon>Actinomycetes</taxon>
        <taxon>Micrococcales</taxon>
        <taxon>Microbacteriaceae</taxon>
        <taxon>Agromyces</taxon>
    </lineage>
</organism>
<dbReference type="PANTHER" id="PTHR12110">
    <property type="entry name" value="HYDROXYPYRUVATE ISOMERASE"/>
    <property type="match status" value="1"/>
</dbReference>
<dbReference type="OrthoDB" id="9780241at2"/>
<comment type="similarity">
    <text evidence="2">Belongs to the bacterial two-domain DSD family.</text>
</comment>
<comment type="caution">
    <text evidence="4">The sequence shown here is derived from an EMBL/GenBank/DDBJ whole genome shotgun (WGS) entry which is preliminary data.</text>
</comment>
<feature type="binding site" evidence="2">
    <location>
        <position position="134"/>
    </location>
    <ligand>
        <name>a divalent metal cation</name>
        <dbReference type="ChEBI" id="CHEBI:60240"/>
        <note>catalytic</note>
    </ligand>
</feature>
<protein>
    <recommendedName>
        <fullName evidence="2">3-dehydroshikimate dehydratase</fullName>
        <shortName evidence="2">DSD</shortName>
        <ecNumber evidence="2">4.2.1.118</ecNumber>
    </recommendedName>
</protein>
<keyword evidence="5" id="KW-1185">Reference proteome</keyword>
<evidence type="ECO:0000256" key="2">
    <source>
        <dbReference type="HAMAP-Rule" id="MF_02238"/>
    </source>
</evidence>
<comment type="function">
    <text evidence="2">Catalyzes the conversion of 3-dehydroshikimate to protocatechuate (3,4-dihydroxybenzoate), a common intermediate of quinate and shikimate degradation pathways.</text>
</comment>
<dbReference type="Gene3D" id="3.10.180.10">
    <property type="entry name" value="2,3-Dihydroxybiphenyl 1,2-Dioxygenase, domain 1"/>
    <property type="match status" value="2"/>
</dbReference>
<feature type="binding site" evidence="2">
    <location>
        <position position="191"/>
    </location>
    <ligand>
        <name>a divalent metal cation</name>
        <dbReference type="ChEBI" id="CHEBI:60240"/>
        <note>catalytic</note>
    </ligand>
</feature>
<feature type="binding site" evidence="2">
    <location>
        <position position="433"/>
    </location>
    <ligand>
        <name>Mg(2+)</name>
        <dbReference type="ChEBI" id="CHEBI:18420"/>
    </ligand>
</feature>
<dbReference type="InterPro" id="IPR050312">
    <property type="entry name" value="IolE/XylAMocC-like"/>
</dbReference>